<sequence>MHLHMHIYICIYIYIYAQHTCIRFAFRIFIVAAGSGWIGPAHAHRGGTVPKLQALDHGFQAASNPGAGRQRHATTTTTTTTTMVRAFIKGGVWKNSEDEILKAAVQKYGKQQWARVASLLNRKTAKQCKARWHEWLDPSVRKVEWSREEEEKLLHLAKLMPAQWKTVGPLVGRTATQCQEHYEKLLDEAAATASGKGSDGADGVDGTADGTVRHQPLRVGQIDSHPETKPARPDPIDMDEDEIEMLQEARARLANTQGKKAKRKAREKMLAQAKRMADLQKRRELKQAGLISGQAKRKARKRLKGGDIDLGIEIPFYKQAPAGFHDVSGEVARSETLRAKQAKRVDFQQLNEQQYRSRDEEQQKAKKREEARMRALEKSNMDYVVAQVSKTNDPLNLRKRGPLSLPAPSVSDRELQTLAKMEEVATKPAAIAASTTSNGATSTLLADYSDRALPTPMRTPAMASSAASSGESKQQSIMREASNLRMLERGQTPLLGGENPLLEERPGEGDDGMGVDEKSMSMAMARPMTPGGPVSSGVVVRDHFGLNKRRPQSELREGFGDDAASVGASTFATSTTAGGMTSTTATASIRDLARAQRRAAKRARRELEDALAALPAPQFEYELEAPTAAGDDGDDLGKVETVRDEDMADVDAEERRRLQAEADKLYEARSSVVKRHDLPRPVGAIPDSCNSASDTGMGDESVAEALIDVERLTLLKHDAFAFPVESPYSILGGKGEKKGKKKKKKNLDKSTSVVSEETPLGHISETALDAAKELIQLEYDRDLNERSQSLLPSGKTMDQAMALILEETLNANKSSASSKEVFVSNGWKDPGEDNALLAESLAQEFDTLQEATFALHKKNEKLESKLALMTGGFAKRAQNTSAGILNLYRDLQNACIETAVYKKLSEQEEQGAVSRIDRLRSDISGLKEDEERLKGIYNSLLTPEHMSE</sequence>
<gene>
    <name evidence="12" type="ORF">PAUS00366_LOCUS7115</name>
    <name evidence="13" type="ORF">PAUS00366_LOCUS7122</name>
</gene>
<dbReference type="Gene3D" id="1.10.10.60">
    <property type="entry name" value="Homeodomain-like"/>
    <property type="match status" value="2"/>
</dbReference>
<organism evidence="12">
    <name type="scientific">Pseudo-nitzschia australis</name>
    <dbReference type="NCBI Taxonomy" id="44445"/>
    <lineage>
        <taxon>Eukaryota</taxon>
        <taxon>Sar</taxon>
        <taxon>Stramenopiles</taxon>
        <taxon>Ochrophyta</taxon>
        <taxon>Bacillariophyta</taxon>
        <taxon>Bacillariophyceae</taxon>
        <taxon>Bacillariophycidae</taxon>
        <taxon>Bacillariales</taxon>
        <taxon>Bacillariaceae</taxon>
        <taxon>Pseudo-nitzschia</taxon>
    </lineage>
</organism>
<comment type="similarity">
    <text evidence="1">Belongs to the CEF1 family.</text>
</comment>
<evidence type="ECO:0000256" key="6">
    <source>
        <dbReference type="ARBA" id="ARBA00023187"/>
    </source>
</evidence>
<keyword evidence="7" id="KW-0539">Nucleus</keyword>
<dbReference type="InterPro" id="IPR001005">
    <property type="entry name" value="SANT/Myb"/>
</dbReference>
<protein>
    <recommendedName>
        <fullName evidence="14">Cell division cycle 5-like protein</fullName>
    </recommendedName>
</protein>
<feature type="compositionally biased region" description="Basic and acidic residues" evidence="9">
    <location>
        <begin position="224"/>
        <end position="235"/>
    </location>
</feature>
<evidence type="ECO:0000256" key="4">
    <source>
        <dbReference type="ARBA" id="ARBA00022737"/>
    </source>
</evidence>
<dbReference type="PROSITE" id="PS50090">
    <property type="entry name" value="MYB_LIKE"/>
    <property type="match status" value="2"/>
</dbReference>
<proteinExistence type="inferred from homology"/>
<dbReference type="SMART" id="SM00717">
    <property type="entry name" value="SANT"/>
    <property type="match status" value="2"/>
</dbReference>
<feature type="domain" description="HTH myb-type" evidence="11">
    <location>
        <begin position="141"/>
        <end position="190"/>
    </location>
</feature>
<keyword evidence="2" id="KW-0507">mRNA processing</keyword>
<dbReference type="InterPro" id="IPR047242">
    <property type="entry name" value="CDC5L/Cef1"/>
</dbReference>
<feature type="region of interest" description="Disordered" evidence="9">
    <location>
        <begin position="731"/>
        <end position="756"/>
    </location>
</feature>
<dbReference type="GO" id="GO:0000974">
    <property type="term" value="C:Prp19 complex"/>
    <property type="evidence" value="ECO:0007669"/>
    <property type="project" value="InterPro"/>
</dbReference>
<dbReference type="InterPro" id="IPR021786">
    <property type="entry name" value="Cdc5p/Cef1_C"/>
</dbReference>
<dbReference type="Pfam" id="PF11831">
    <property type="entry name" value="Myb_Cef"/>
    <property type="match status" value="1"/>
</dbReference>
<keyword evidence="6" id="KW-0508">mRNA splicing</keyword>
<dbReference type="CDD" id="cd11659">
    <property type="entry name" value="SANT_CDC5_II"/>
    <property type="match status" value="1"/>
</dbReference>
<keyword evidence="3" id="KW-0747">Spliceosome</keyword>
<dbReference type="PROSITE" id="PS51294">
    <property type="entry name" value="HTH_MYB"/>
    <property type="match status" value="2"/>
</dbReference>
<feature type="compositionally biased region" description="Basic residues" evidence="9">
    <location>
        <begin position="737"/>
        <end position="746"/>
    </location>
</feature>
<evidence type="ECO:0000313" key="12">
    <source>
        <dbReference type="EMBL" id="CAE0714363.1"/>
    </source>
</evidence>
<evidence type="ECO:0008006" key="14">
    <source>
        <dbReference type="Google" id="ProtNLM"/>
    </source>
</evidence>
<dbReference type="EMBL" id="HBIX01009316">
    <property type="protein sequence ID" value="CAE0714370.1"/>
    <property type="molecule type" value="Transcribed_RNA"/>
</dbReference>
<keyword evidence="5" id="KW-0238">DNA-binding</keyword>
<dbReference type="CDD" id="cd00167">
    <property type="entry name" value="SANT"/>
    <property type="match status" value="1"/>
</dbReference>
<feature type="region of interest" description="Disordered" evidence="9">
    <location>
        <begin position="344"/>
        <end position="369"/>
    </location>
</feature>
<dbReference type="FunFam" id="1.10.10.60:FF:000021">
    <property type="entry name" value="CDC5 cell division cycle 5-like"/>
    <property type="match status" value="1"/>
</dbReference>
<accession>A0A6U9XW79</accession>
<evidence type="ECO:0000256" key="2">
    <source>
        <dbReference type="ARBA" id="ARBA00022664"/>
    </source>
</evidence>
<evidence type="ECO:0000259" key="10">
    <source>
        <dbReference type="PROSITE" id="PS50090"/>
    </source>
</evidence>
<keyword evidence="8" id="KW-0175">Coiled coil</keyword>
<dbReference type="AlphaFoldDB" id="A0A6U9XW79"/>
<dbReference type="SUPFAM" id="SSF46689">
    <property type="entry name" value="Homeodomain-like"/>
    <property type="match status" value="1"/>
</dbReference>
<dbReference type="InterPro" id="IPR017930">
    <property type="entry name" value="Myb_dom"/>
</dbReference>
<dbReference type="Pfam" id="PF00249">
    <property type="entry name" value="Myb_DNA-binding"/>
    <property type="match status" value="2"/>
</dbReference>
<evidence type="ECO:0000256" key="8">
    <source>
        <dbReference type="SAM" id="Coils"/>
    </source>
</evidence>
<dbReference type="GO" id="GO:0005681">
    <property type="term" value="C:spliceosomal complex"/>
    <property type="evidence" value="ECO:0007669"/>
    <property type="project" value="UniProtKB-KW"/>
</dbReference>
<keyword evidence="4" id="KW-0677">Repeat</keyword>
<feature type="domain" description="Myb-like" evidence="10">
    <location>
        <begin position="137"/>
        <end position="186"/>
    </location>
</feature>
<feature type="region of interest" description="Disordered" evidence="9">
    <location>
        <begin position="455"/>
        <end position="475"/>
    </location>
</feature>
<name>A0A6U9XW79_9STRA</name>
<dbReference type="InterPro" id="IPR009057">
    <property type="entry name" value="Homeodomain-like_sf"/>
</dbReference>
<evidence type="ECO:0000256" key="1">
    <source>
        <dbReference type="ARBA" id="ARBA00010506"/>
    </source>
</evidence>
<dbReference type="InterPro" id="IPR047240">
    <property type="entry name" value="SANT_CDC5L_II"/>
</dbReference>
<evidence type="ECO:0000313" key="13">
    <source>
        <dbReference type="EMBL" id="CAE0714370.1"/>
    </source>
</evidence>
<dbReference type="GO" id="GO:0003677">
    <property type="term" value="F:DNA binding"/>
    <property type="evidence" value="ECO:0007669"/>
    <property type="project" value="UniProtKB-KW"/>
</dbReference>
<feature type="compositionally biased region" description="Basic and acidic residues" evidence="9">
    <location>
        <begin position="355"/>
        <end position="369"/>
    </location>
</feature>
<evidence type="ECO:0000256" key="7">
    <source>
        <dbReference type="ARBA" id="ARBA00023242"/>
    </source>
</evidence>
<reference evidence="12" key="1">
    <citation type="submission" date="2021-01" db="EMBL/GenBank/DDBJ databases">
        <authorList>
            <person name="Corre E."/>
            <person name="Pelletier E."/>
            <person name="Niang G."/>
            <person name="Scheremetjew M."/>
            <person name="Finn R."/>
            <person name="Kale V."/>
            <person name="Holt S."/>
            <person name="Cochrane G."/>
            <person name="Meng A."/>
            <person name="Brown T."/>
            <person name="Cohen L."/>
        </authorList>
    </citation>
    <scope>NUCLEOTIDE SEQUENCE</scope>
    <source>
        <strain evidence="12">10249 10 AB</strain>
    </source>
</reference>
<evidence type="ECO:0000256" key="5">
    <source>
        <dbReference type="ARBA" id="ARBA00023125"/>
    </source>
</evidence>
<dbReference type="EMBL" id="HBIX01009309">
    <property type="protein sequence ID" value="CAE0714363.1"/>
    <property type="molecule type" value="Transcribed_RNA"/>
</dbReference>
<feature type="region of interest" description="Disordered" evidence="9">
    <location>
        <begin position="191"/>
        <end position="236"/>
    </location>
</feature>
<dbReference type="GO" id="GO:0000398">
    <property type="term" value="P:mRNA splicing, via spliceosome"/>
    <property type="evidence" value="ECO:0007669"/>
    <property type="project" value="InterPro"/>
</dbReference>
<feature type="domain" description="Myb-like" evidence="10">
    <location>
        <begin position="85"/>
        <end position="136"/>
    </location>
</feature>
<dbReference type="PANTHER" id="PTHR45885">
    <property type="entry name" value="CELL DIVISION CYCLE 5-LIKE PROTEIN"/>
    <property type="match status" value="1"/>
</dbReference>
<evidence type="ECO:0000259" key="11">
    <source>
        <dbReference type="PROSITE" id="PS51294"/>
    </source>
</evidence>
<feature type="coiled-coil region" evidence="8">
    <location>
        <begin position="236"/>
        <end position="282"/>
    </location>
</feature>
<dbReference type="PANTHER" id="PTHR45885:SF1">
    <property type="entry name" value="CELL DIVISION CYCLE 5-LIKE PROTEIN"/>
    <property type="match status" value="1"/>
</dbReference>
<evidence type="ECO:0000256" key="9">
    <source>
        <dbReference type="SAM" id="MobiDB-lite"/>
    </source>
</evidence>
<feature type="region of interest" description="Disordered" evidence="9">
    <location>
        <begin position="492"/>
        <end position="512"/>
    </location>
</feature>
<evidence type="ECO:0000256" key="3">
    <source>
        <dbReference type="ARBA" id="ARBA00022728"/>
    </source>
</evidence>
<feature type="domain" description="HTH myb-type" evidence="11">
    <location>
        <begin position="85"/>
        <end position="140"/>
    </location>
</feature>